<dbReference type="PROSITE" id="PS00631">
    <property type="entry name" value="CYTOSOL_AP"/>
    <property type="match status" value="1"/>
</dbReference>
<organism evidence="7 8">
    <name type="scientific">Swingsia samuiensis</name>
    <dbReference type="NCBI Taxonomy" id="1293412"/>
    <lineage>
        <taxon>Bacteria</taxon>
        <taxon>Pseudomonadati</taxon>
        <taxon>Pseudomonadota</taxon>
        <taxon>Alphaproteobacteria</taxon>
        <taxon>Acetobacterales</taxon>
        <taxon>Acetobacteraceae</taxon>
        <taxon>Swingsia</taxon>
    </lineage>
</organism>
<evidence type="ECO:0000256" key="5">
    <source>
        <dbReference type="ARBA" id="ARBA00023211"/>
    </source>
</evidence>
<dbReference type="GO" id="GO:0005737">
    <property type="term" value="C:cytoplasm"/>
    <property type="evidence" value="ECO:0007669"/>
    <property type="project" value="InterPro"/>
</dbReference>
<sequence>MKNTPELPFVSLSDASFVRDLHIVSIQNDLVIKNLTAPFSEFLAGQGFSVSAGSFVLIPGGNGVDGALFCIDPSEQNDPTVFGKLGSALPKGDWRIVLHDLDEVVRQTALIGFGMGVYRYHVAERTESQKVRIVISEVDSKAVSVLRANWLGRDLINTPANLLGPQELAQCAQDELVARGAEVSVVQGDDLEKEYPCLAAVGAGSDRASAVVIARWKAREGAPRISLVGKGVCFDTGGYDLKPASGMLRMKKDMGGAALMLSVMAAAIDMQLDVDLELRLGCVENSVSGHAMRPGDVLLTRSGRYVEVGNTDAEGRLVLCDLLAEASESHPDYIIDAATLTGAARVALGPDLPALFSNDDVLADCLLKAGEKAADPLWRLPLWKKYDQWLDSKIADLNNVTSKPMAGAITAALYLQRFIPESQKWAHIDTYGWNDSTTYGRPEGGETLALHAVLGMISDIKPVFAK</sequence>
<dbReference type="EMBL" id="CP038141">
    <property type="protein sequence ID" value="QDH18066.1"/>
    <property type="molecule type" value="Genomic_DNA"/>
</dbReference>
<evidence type="ECO:0000256" key="1">
    <source>
        <dbReference type="ARBA" id="ARBA00009528"/>
    </source>
</evidence>
<comment type="similarity">
    <text evidence="1">Belongs to the peptidase M17 family.</text>
</comment>
<proteinExistence type="inferred from homology"/>
<dbReference type="AlphaFoldDB" id="A0A4Y6UNU3"/>
<dbReference type="GO" id="GO:0006508">
    <property type="term" value="P:proteolysis"/>
    <property type="evidence" value="ECO:0007669"/>
    <property type="project" value="UniProtKB-KW"/>
</dbReference>
<dbReference type="InterPro" id="IPR048816">
    <property type="entry name" value="Peptidase_M17_N_1"/>
</dbReference>
<gene>
    <name evidence="7" type="ORF">E3D00_08530</name>
</gene>
<dbReference type="PANTHER" id="PTHR11963:SF20">
    <property type="entry name" value="PEPTIDASE B"/>
    <property type="match status" value="1"/>
</dbReference>
<reference evidence="7 8" key="1">
    <citation type="submission" date="2019-03" db="EMBL/GenBank/DDBJ databases">
        <title>The complete genome sequence of Swingsia samuiensis NBRC107927(T).</title>
        <authorList>
            <person name="Chua K.-O."/>
            <person name="Chan K.-G."/>
            <person name="See-Too W.-S."/>
        </authorList>
    </citation>
    <scope>NUCLEOTIDE SEQUENCE [LARGE SCALE GENOMIC DNA]</scope>
    <source>
        <strain evidence="7 8">AH83</strain>
    </source>
</reference>
<dbReference type="InterPro" id="IPR043472">
    <property type="entry name" value="Macro_dom-like"/>
</dbReference>
<dbReference type="PRINTS" id="PR00481">
    <property type="entry name" value="LAMNOPPTDASE"/>
</dbReference>
<dbReference type="Pfam" id="PF21337">
    <property type="entry name" value="Peptidase_M17_N_1"/>
    <property type="match status" value="1"/>
</dbReference>
<evidence type="ECO:0000256" key="2">
    <source>
        <dbReference type="ARBA" id="ARBA00022438"/>
    </source>
</evidence>
<keyword evidence="4" id="KW-0378">Hydrolase</keyword>
<keyword evidence="8" id="KW-1185">Reference proteome</keyword>
<dbReference type="InterPro" id="IPR000819">
    <property type="entry name" value="Peptidase_M17_C"/>
</dbReference>
<dbReference type="PANTHER" id="PTHR11963">
    <property type="entry name" value="LEUCINE AMINOPEPTIDASE-RELATED"/>
    <property type="match status" value="1"/>
</dbReference>
<evidence type="ECO:0000259" key="6">
    <source>
        <dbReference type="PROSITE" id="PS00631"/>
    </source>
</evidence>
<dbReference type="Gene3D" id="3.40.220.10">
    <property type="entry name" value="Leucine Aminopeptidase, subunit E, domain 1"/>
    <property type="match status" value="1"/>
</dbReference>
<dbReference type="Proteomes" id="UP000316313">
    <property type="component" value="Chromosome"/>
</dbReference>
<protein>
    <submittedName>
        <fullName evidence="7">Leucyl aminopeptidase family protein</fullName>
    </submittedName>
</protein>
<dbReference type="Gene3D" id="3.40.630.10">
    <property type="entry name" value="Zn peptidases"/>
    <property type="match status" value="1"/>
</dbReference>
<dbReference type="KEGG" id="ssam:E3D00_08530"/>
<dbReference type="InterPro" id="IPR011356">
    <property type="entry name" value="Leucine_aapep/pepB"/>
</dbReference>
<dbReference type="CDD" id="cd00433">
    <property type="entry name" value="Peptidase_M17"/>
    <property type="match status" value="1"/>
</dbReference>
<evidence type="ECO:0000256" key="3">
    <source>
        <dbReference type="ARBA" id="ARBA00022670"/>
    </source>
</evidence>
<keyword evidence="5" id="KW-0464">Manganese</keyword>
<dbReference type="GO" id="GO:0030145">
    <property type="term" value="F:manganese ion binding"/>
    <property type="evidence" value="ECO:0007669"/>
    <property type="project" value="InterPro"/>
</dbReference>
<evidence type="ECO:0000313" key="8">
    <source>
        <dbReference type="Proteomes" id="UP000316313"/>
    </source>
</evidence>
<dbReference type="SUPFAM" id="SSF53187">
    <property type="entry name" value="Zn-dependent exopeptidases"/>
    <property type="match status" value="1"/>
</dbReference>
<accession>A0A4Y6UNU3</accession>
<keyword evidence="3" id="KW-0645">Protease</keyword>
<dbReference type="GO" id="GO:0070006">
    <property type="term" value="F:metalloaminopeptidase activity"/>
    <property type="evidence" value="ECO:0007669"/>
    <property type="project" value="InterPro"/>
</dbReference>
<name>A0A4Y6UNU3_9PROT</name>
<evidence type="ECO:0000256" key="4">
    <source>
        <dbReference type="ARBA" id="ARBA00022801"/>
    </source>
</evidence>
<evidence type="ECO:0000313" key="7">
    <source>
        <dbReference type="EMBL" id="QDH18066.1"/>
    </source>
</evidence>
<dbReference type="Pfam" id="PF00883">
    <property type="entry name" value="Peptidase_M17"/>
    <property type="match status" value="1"/>
</dbReference>
<feature type="domain" description="Cytosol aminopeptidase" evidence="6">
    <location>
        <begin position="310"/>
        <end position="317"/>
    </location>
</feature>
<keyword evidence="2 7" id="KW-0031">Aminopeptidase</keyword>
<dbReference type="OrthoDB" id="9809354at2"/>